<feature type="transmembrane region" description="Helical" evidence="1">
    <location>
        <begin position="45"/>
        <end position="64"/>
    </location>
</feature>
<keyword evidence="1" id="KW-0472">Membrane</keyword>
<keyword evidence="1" id="KW-1133">Transmembrane helix</keyword>
<dbReference type="GeneID" id="60422898"/>
<accession>A0A654M0G3</accession>
<evidence type="ECO:0000313" key="3">
    <source>
        <dbReference type="Proteomes" id="UP000058925"/>
    </source>
</evidence>
<dbReference type="EMBL" id="CP012850">
    <property type="protein sequence ID" value="ALI37218.1"/>
    <property type="molecule type" value="Genomic_DNA"/>
</dbReference>
<keyword evidence="1" id="KW-0812">Transmembrane</keyword>
<evidence type="ECO:0000313" key="2">
    <source>
        <dbReference type="EMBL" id="ALI37218.1"/>
    </source>
</evidence>
<reference evidence="3" key="1">
    <citation type="submission" date="2015-10" db="EMBL/GenBank/DDBJ databases">
        <title>Niche specialization of a soil ammonia-oxidizing archaeon, Candidatus Nitrosocosmicus oleophilus.</title>
        <authorList>
            <person name="Jung M.-Y."/>
            <person name="Rhee S.-K."/>
        </authorList>
    </citation>
    <scope>NUCLEOTIDE SEQUENCE [LARGE SCALE GENOMIC DNA]</scope>
    <source>
        <strain evidence="3">MY3</strain>
    </source>
</reference>
<sequence length="214" mass="24634">MFNLEKITDDQAIGLAQAIVNDKTKNLRFDVNRCMMKDSEGNAPLSALLYCFAMIDFMGALYAGQGGKKDMNNKNVDTSNNAKKMSLQFLGYEYDSIEIIWQMFRHKTIHVSMPETVFEFDNRRISWELNDDNKANHLQILPRSITESGIIPIGNTRINLEYDHKFVIHIETLSNDIIKSMHKYLDALEKDKALLGKFKAAVHEIYVVKRVVKK</sequence>
<proteinExistence type="predicted"/>
<dbReference type="KEGG" id="taa:NMY3_03031"/>
<gene>
    <name evidence="2" type="ORF">NMY3_03031</name>
</gene>
<protein>
    <submittedName>
        <fullName evidence="2">Uncharacterized protein</fullName>
    </submittedName>
</protein>
<name>A0A654M0G3_9ARCH</name>
<dbReference type="Proteomes" id="UP000058925">
    <property type="component" value="Chromosome"/>
</dbReference>
<keyword evidence="3" id="KW-1185">Reference proteome</keyword>
<dbReference type="RefSeq" id="WP_196816322.1">
    <property type="nucleotide sequence ID" value="NZ_CP012850.1"/>
</dbReference>
<evidence type="ECO:0000256" key="1">
    <source>
        <dbReference type="SAM" id="Phobius"/>
    </source>
</evidence>
<dbReference type="AlphaFoldDB" id="A0A654M0G3"/>
<organism evidence="2 3">
    <name type="scientific">Candidatus Nitrosocosmicus oleophilus</name>
    <dbReference type="NCBI Taxonomy" id="1353260"/>
    <lineage>
        <taxon>Archaea</taxon>
        <taxon>Nitrososphaerota</taxon>
        <taxon>Nitrososphaeria</taxon>
        <taxon>Nitrososphaerales</taxon>
        <taxon>Nitrososphaeraceae</taxon>
        <taxon>Candidatus Nitrosocosmicus</taxon>
    </lineage>
</organism>